<dbReference type="Proteomes" id="UP001501442">
    <property type="component" value="Unassembled WGS sequence"/>
</dbReference>
<accession>A0ABP8UAZ7</accession>
<protein>
    <submittedName>
        <fullName evidence="1">Uncharacterized protein</fullName>
    </submittedName>
</protein>
<proteinExistence type="predicted"/>
<comment type="caution">
    <text evidence="1">The sequence shown here is derived from an EMBL/GenBank/DDBJ whole genome shotgun (WGS) entry which is preliminary data.</text>
</comment>
<reference evidence="2" key="1">
    <citation type="journal article" date="2019" name="Int. J. Syst. Evol. Microbiol.">
        <title>The Global Catalogue of Microorganisms (GCM) 10K type strain sequencing project: providing services to taxonomists for standard genome sequencing and annotation.</title>
        <authorList>
            <consortium name="The Broad Institute Genomics Platform"/>
            <consortium name="The Broad Institute Genome Sequencing Center for Infectious Disease"/>
            <person name="Wu L."/>
            <person name="Ma J."/>
        </authorList>
    </citation>
    <scope>NUCLEOTIDE SEQUENCE [LARGE SCALE GENOMIC DNA]</scope>
    <source>
        <strain evidence="2">JCM 17939</strain>
    </source>
</reference>
<dbReference type="EMBL" id="BAABHK010000004">
    <property type="protein sequence ID" value="GAA4626852.1"/>
    <property type="molecule type" value="Genomic_DNA"/>
</dbReference>
<name>A0ABP8UAZ7_9ACTN</name>
<evidence type="ECO:0000313" key="2">
    <source>
        <dbReference type="Proteomes" id="UP001501442"/>
    </source>
</evidence>
<organism evidence="1 2">
    <name type="scientific">Actinoallomurus vinaceus</name>
    <dbReference type="NCBI Taxonomy" id="1080074"/>
    <lineage>
        <taxon>Bacteria</taxon>
        <taxon>Bacillati</taxon>
        <taxon>Actinomycetota</taxon>
        <taxon>Actinomycetes</taxon>
        <taxon>Streptosporangiales</taxon>
        <taxon>Thermomonosporaceae</taxon>
        <taxon>Actinoallomurus</taxon>
    </lineage>
</organism>
<gene>
    <name evidence="1" type="ORF">GCM10023196_036790</name>
</gene>
<sequence>MYDAADPPAHPPKWEVVAFYIGGDTPHVWTAEEIAAQPARYRLPIYVRSNPDSHDPHVDAAEAIAQLHAFGAPRGCAVSLDLEMAVNASYVRAFDADIVAAGYVTVEYGSLSAIFRNPRTSGGVWAAHYTGTPHLEPGSVATQWADDQLLGTDYDASLIDDSVPLWDTQHSQEDEMAAISSLGAGDGQAIPASNDASLQWSKVFSDKHKFVSPGKDGKALSVYPDGPYWAVADAIVELHGFKAGDPVDIAWTRMKSDGKGGWVIGDDAWRTTFHANADGVVREQLSAQFGVDKPNPVRVRVYNPNAYPITVQGAMAKLTLLKY</sequence>
<evidence type="ECO:0000313" key="1">
    <source>
        <dbReference type="EMBL" id="GAA4626852.1"/>
    </source>
</evidence>
<keyword evidence="2" id="KW-1185">Reference proteome</keyword>